<organism evidence="2 3">
    <name type="scientific">Methanoplanus endosymbiosus</name>
    <dbReference type="NCBI Taxonomy" id="33865"/>
    <lineage>
        <taxon>Archaea</taxon>
        <taxon>Methanobacteriati</taxon>
        <taxon>Methanobacteriota</taxon>
        <taxon>Stenosarchaea group</taxon>
        <taxon>Methanomicrobia</taxon>
        <taxon>Methanomicrobiales</taxon>
        <taxon>Methanomicrobiaceae</taxon>
        <taxon>Methanoplanus</taxon>
    </lineage>
</organism>
<proteinExistence type="predicted"/>
<keyword evidence="3" id="KW-1185">Reference proteome</keyword>
<dbReference type="GeneID" id="74308875"/>
<name>A0A9E7PPG9_9EURY</name>
<evidence type="ECO:0000313" key="2">
    <source>
        <dbReference type="EMBL" id="UUX92466.1"/>
    </source>
</evidence>
<evidence type="ECO:0000313" key="3">
    <source>
        <dbReference type="Proteomes" id="UP001060368"/>
    </source>
</evidence>
<keyword evidence="1" id="KW-0472">Membrane</keyword>
<dbReference type="RefSeq" id="WP_257742614.1">
    <property type="nucleotide sequence ID" value="NZ_CP096115.1"/>
</dbReference>
<dbReference type="EMBL" id="CP096115">
    <property type="protein sequence ID" value="UUX92466.1"/>
    <property type="molecule type" value="Genomic_DNA"/>
</dbReference>
<dbReference type="AlphaFoldDB" id="A0A9E7PPG9"/>
<keyword evidence="1" id="KW-1133">Transmembrane helix</keyword>
<dbReference type="KEGG" id="mend:L6E24_14180"/>
<feature type="transmembrane region" description="Helical" evidence="1">
    <location>
        <begin position="20"/>
        <end position="45"/>
    </location>
</feature>
<sequence>MAVIKEVELLGFDVWQLSKICLLVLLVMGFVISLIIGIFAAFGLILPPSFFIAFSGGEWTVLDAIVNSLFCSLFSGMAGLGIGVLFVIVYNMLSGYFGGVMLYTYEEELPDDILNEGDSGKESHNEMIGYE</sequence>
<keyword evidence="1" id="KW-0812">Transmembrane</keyword>
<dbReference type="Proteomes" id="UP001060368">
    <property type="component" value="Chromosome"/>
</dbReference>
<protein>
    <recommendedName>
        <fullName evidence="4">DUF3566 domain-containing protein</fullName>
    </recommendedName>
</protein>
<feature type="transmembrane region" description="Helical" evidence="1">
    <location>
        <begin position="65"/>
        <end position="93"/>
    </location>
</feature>
<reference evidence="2" key="1">
    <citation type="submission" date="2022-04" db="EMBL/GenBank/DDBJ databases">
        <title>Complete genome of Methanoplanus endosymbiosus DSM 3599.</title>
        <authorList>
            <person name="Chen S.-C."/>
            <person name="You Y.-T."/>
            <person name="Zhou Y.-Z."/>
            <person name="Lai M.-C."/>
        </authorList>
    </citation>
    <scope>NUCLEOTIDE SEQUENCE</scope>
    <source>
        <strain evidence="2">DSM 3599</strain>
    </source>
</reference>
<gene>
    <name evidence="2" type="ORF">L6E24_14180</name>
</gene>
<evidence type="ECO:0000256" key="1">
    <source>
        <dbReference type="SAM" id="Phobius"/>
    </source>
</evidence>
<evidence type="ECO:0008006" key="4">
    <source>
        <dbReference type="Google" id="ProtNLM"/>
    </source>
</evidence>
<accession>A0A9E7PPG9</accession>